<sequence>MRGKANLWKDQVVLYFLSIGVIEVDNEGRIWKVKDKRGRPYKWRYVKTHDIGFLNKQGYIQITLWLNRKRYTTRAHRIVWLSHNGLIPTELEINHKNGDKADNKIENLELVTPSENIKHGFRVLGRISLKGEHHNMAKLKEKDIVG</sequence>
<proteinExistence type="predicted"/>
<dbReference type="Gene3D" id="3.90.75.20">
    <property type="match status" value="1"/>
</dbReference>
<evidence type="ECO:0000313" key="2">
    <source>
        <dbReference type="EMBL" id="GAF88222.1"/>
    </source>
</evidence>
<evidence type="ECO:0000259" key="1">
    <source>
        <dbReference type="Pfam" id="PF13392"/>
    </source>
</evidence>
<accession>X0TJ86</accession>
<name>X0TJ86_9ZZZZ</name>
<dbReference type="Pfam" id="PF13392">
    <property type="entry name" value="HNH_3"/>
    <property type="match status" value="1"/>
</dbReference>
<comment type="caution">
    <text evidence="2">The sequence shown here is derived from an EMBL/GenBank/DDBJ whole genome shotgun (WGS) entry which is preliminary data.</text>
</comment>
<gene>
    <name evidence="2" type="ORF">S01H1_20578</name>
</gene>
<dbReference type="InterPro" id="IPR003615">
    <property type="entry name" value="HNH_nuc"/>
</dbReference>
<dbReference type="AlphaFoldDB" id="X0TJ86"/>
<dbReference type="EMBL" id="BARS01011280">
    <property type="protein sequence ID" value="GAF88222.1"/>
    <property type="molecule type" value="Genomic_DNA"/>
</dbReference>
<reference evidence="2" key="1">
    <citation type="journal article" date="2014" name="Front. Microbiol.">
        <title>High frequency of phylogenetically diverse reductive dehalogenase-homologous genes in deep subseafloor sedimentary metagenomes.</title>
        <authorList>
            <person name="Kawai M."/>
            <person name="Futagami T."/>
            <person name="Toyoda A."/>
            <person name="Takaki Y."/>
            <person name="Nishi S."/>
            <person name="Hori S."/>
            <person name="Arai W."/>
            <person name="Tsubouchi T."/>
            <person name="Morono Y."/>
            <person name="Uchiyama I."/>
            <person name="Ito T."/>
            <person name="Fujiyama A."/>
            <person name="Inagaki F."/>
            <person name="Takami H."/>
        </authorList>
    </citation>
    <scope>NUCLEOTIDE SEQUENCE</scope>
    <source>
        <strain evidence="2">Expedition CK06-06</strain>
    </source>
</reference>
<dbReference type="InterPro" id="IPR044925">
    <property type="entry name" value="His-Me_finger_sf"/>
</dbReference>
<feature type="non-terminal residue" evidence="2">
    <location>
        <position position="146"/>
    </location>
</feature>
<organism evidence="2">
    <name type="scientific">marine sediment metagenome</name>
    <dbReference type="NCBI Taxonomy" id="412755"/>
    <lineage>
        <taxon>unclassified sequences</taxon>
        <taxon>metagenomes</taxon>
        <taxon>ecological metagenomes</taxon>
    </lineage>
</organism>
<protein>
    <recommendedName>
        <fullName evidence="1">HNH nuclease domain-containing protein</fullName>
    </recommendedName>
</protein>
<dbReference type="SUPFAM" id="SSF54060">
    <property type="entry name" value="His-Me finger endonucleases"/>
    <property type="match status" value="1"/>
</dbReference>
<feature type="domain" description="HNH nuclease" evidence="1">
    <location>
        <begin position="75"/>
        <end position="116"/>
    </location>
</feature>